<reference evidence="1" key="1">
    <citation type="submission" date="2021-01" db="EMBL/GenBank/DDBJ databases">
        <authorList>
            <person name="Corre E."/>
            <person name="Pelletier E."/>
            <person name="Niang G."/>
            <person name="Scheremetjew M."/>
            <person name="Finn R."/>
            <person name="Kale V."/>
            <person name="Holt S."/>
            <person name="Cochrane G."/>
            <person name="Meng A."/>
            <person name="Brown T."/>
            <person name="Cohen L."/>
        </authorList>
    </citation>
    <scope>NUCLEOTIDE SEQUENCE</scope>
    <source>
        <strain evidence="1">S3</strain>
    </source>
</reference>
<name>A0A7S3IET5_9SPIT</name>
<sequence>MGVIIQHVDYLIEVVAMRVSVLRHDHLTNISVVPENFNNLFLLLCDRLRFIIENFIAFRFSSSPSCFVFKAEGPQDDRLLLGFAIYLEVSIMGRALAVIGVGRRALRVLGSIHVGAAAEGRAVALGVLLVFVDHLRGHFNLGLVRLALLGLNRVGGCCRIQVTSGGLAVSKIV</sequence>
<gene>
    <name evidence="1" type="ORF">SINC0208_LOCUS2223</name>
</gene>
<dbReference type="EMBL" id="HBIH01005265">
    <property type="protein sequence ID" value="CAE0321642.1"/>
    <property type="molecule type" value="Transcribed_RNA"/>
</dbReference>
<accession>A0A7S3IET5</accession>
<evidence type="ECO:0000313" key="1">
    <source>
        <dbReference type="EMBL" id="CAE0321642.1"/>
    </source>
</evidence>
<dbReference type="AlphaFoldDB" id="A0A7S3IET5"/>
<proteinExistence type="predicted"/>
<protein>
    <submittedName>
        <fullName evidence="1">Uncharacterized protein</fullName>
    </submittedName>
</protein>
<organism evidence="1">
    <name type="scientific">Strombidium inclinatum</name>
    <dbReference type="NCBI Taxonomy" id="197538"/>
    <lineage>
        <taxon>Eukaryota</taxon>
        <taxon>Sar</taxon>
        <taxon>Alveolata</taxon>
        <taxon>Ciliophora</taxon>
        <taxon>Intramacronucleata</taxon>
        <taxon>Spirotrichea</taxon>
        <taxon>Oligotrichia</taxon>
        <taxon>Strombidiidae</taxon>
        <taxon>Strombidium</taxon>
    </lineage>
</organism>